<dbReference type="SMART" id="SM00108">
    <property type="entry name" value="B_lectin"/>
    <property type="match status" value="1"/>
</dbReference>
<proteinExistence type="predicted"/>
<dbReference type="AlphaFoldDB" id="A0A8H3IYW1"/>
<dbReference type="Gene3D" id="2.90.10.10">
    <property type="entry name" value="Bulb-type lectin domain"/>
    <property type="match status" value="2"/>
</dbReference>
<feature type="domain" description="Bulb-type lectin" evidence="2">
    <location>
        <begin position="33"/>
        <end position="144"/>
    </location>
</feature>
<evidence type="ECO:0000256" key="1">
    <source>
        <dbReference type="SAM" id="SignalP"/>
    </source>
</evidence>
<organism evidence="3 4">
    <name type="scientific">Imshaugia aleurites</name>
    <dbReference type="NCBI Taxonomy" id="172621"/>
    <lineage>
        <taxon>Eukaryota</taxon>
        <taxon>Fungi</taxon>
        <taxon>Dikarya</taxon>
        <taxon>Ascomycota</taxon>
        <taxon>Pezizomycotina</taxon>
        <taxon>Lecanoromycetes</taxon>
        <taxon>OSLEUM clade</taxon>
        <taxon>Lecanoromycetidae</taxon>
        <taxon>Lecanorales</taxon>
        <taxon>Lecanorineae</taxon>
        <taxon>Parmeliaceae</taxon>
        <taxon>Imshaugia</taxon>
    </lineage>
</organism>
<dbReference type="InterPro" id="IPR001480">
    <property type="entry name" value="Bulb-type_lectin_dom"/>
</dbReference>
<evidence type="ECO:0000313" key="3">
    <source>
        <dbReference type="EMBL" id="CAF9933654.1"/>
    </source>
</evidence>
<evidence type="ECO:0000259" key="2">
    <source>
        <dbReference type="PROSITE" id="PS50927"/>
    </source>
</evidence>
<accession>A0A8H3IYW1</accession>
<name>A0A8H3IYW1_9LECA</name>
<keyword evidence="1" id="KW-0732">Signal</keyword>
<sequence>MWVSALLLSILTLAAASPSPMGSLQRRVNKEVEFGTNQAFTLQPSNSPIVSLQGVDTYFQGDGNLVVYVGPAIWSSGTAGHNCESGDTCRLAWQGDGNLVIYVNGVALWSSGTAGRGELLTFTTQSYAIEITGVESEGSAPVLWKTPETGNEPDPGAPGPSVCDGASCFSCSDCVADK</sequence>
<dbReference type="InterPro" id="IPR036426">
    <property type="entry name" value="Bulb-type_lectin_dom_sf"/>
</dbReference>
<dbReference type="SUPFAM" id="SSF51110">
    <property type="entry name" value="alpha-D-mannose-specific plant lectins"/>
    <property type="match status" value="1"/>
</dbReference>
<feature type="chain" id="PRO_5034836297" description="Bulb-type lectin domain-containing protein" evidence="1">
    <location>
        <begin position="17"/>
        <end position="178"/>
    </location>
</feature>
<gene>
    <name evidence="3" type="ORF">IMSHALPRED_009435</name>
</gene>
<reference evidence="3" key="1">
    <citation type="submission" date="2021-03" db="EMBL/GenBank/DDBJ databases">
        <authorList>
            <person name="Tagirdzhanova G."/>
        </authorList>
    </citation>
    <scope>NUCLEOTIDE SEQUENCE</scope>
</reference>
<feature type="signal peptide" evidence="1">
    <location>
        <begin position="1"/>
        <end position="16"/>
    </location>
</feature>
<protein>
    <recommendedName>
        <fullName evidence="2">Bulb-type lectin domain-containing protein</fullName>
    </recommendedName>
</protein>
<comment type="caution">
    <text evidence="3">The sequence shown here is derived from an EMBL/GenBank/DDBJ whole genome shotgun (WGS) entry which is preliminary data.</text>
</comment>
<evidence type="ECO:0000313" key="4">
    <source>
        <dbReference type="Proteomes" id="UP000664534"/>
    </source>
</evidence>
<dbReference type="EMBL" id="CAJPDT010000071">
    <property type="protein sequence ID" value="CAF9933654.1"/>
    <property type="molecule type" value="Genomic_DNA"/>
</dbReference>
<keyword evidence="4" id="KW-1185">Reference proteome</keyword>
<dbReference type="PROSITE" id="PS50927">
    <property type="entry name" value="BULB_LECTIN"/>
    <property type="match status" value="1"/>
</dbReference>
<dbReference type="OrthoDB" id="1884773at2759"/>
<dbReference type="Proteomes" id="UP000664534">
    <property type="component" value="Unassembled WGS sequence"/>
</dbReference>